<dbReference type="Proteomes" id="UP000184357">
    <property type="component" value="Unassembled WGS sequence"/>
</dbReference>
<keyword evidence="3" id="KW-1185">Reference proteome</keyword>
<name>A0A1M5NWN4_9EURY</name>
<evidence type="ECO:0000256" key="1">
    <source>
        <dbReference type="SAM" id="MobiDB-lite"/>
    </source>
</evidence>
<proteinExistence type="predicted"/>
<dbReference type="STRING" id="43928.SAMN05443636_1375"/>
<dbReference type="AlphaFoldDB" id="A0A1M5NWN4"/>
<sequence length="165" mass="17475">MDPVEDRSPIVARERSPLSTARKREIARTLDRAFTHGVDGLRTDEWATVPGCRVSFVVGDDRIEIRLRYDAAELPGPVVVPDAGDADASRVDGGGPASAFVDLSAAHAAAYEDLTDAAGRAVDPFAVTVPDSPFARSAVDGEVTFTAALSVLTGNGDSSRQTYDW</sequence>
<dbReference type="RefSeq" id="WP_073307865.1">
    <property type="nucleotide sequence ID" value="NZ_FQWV01000003.1"/>
</dbReference>
<feature type="region of interest" description="Disordered" evidence="1">
    <location>
        <begin position="1"/>
        <end position="22"/>
    </location>
</feature>
<dbReference type="EMBL" id="FQWV01000003">
    <property type="protein sequence ID" value="SHG94004.1"/>
    <property type="molecule type" value="Genomic_DNA"/>
</dbReference>
<organism evidence="2 3">
    <name type="scientific">Halobaculum gomorrense</name>
    <dbReference type="NCBI Taxonomy" id="43928"/>
    <lineage>
        <taxon>Archaea</taxon>
        <taxon>Methanobacteriati</taxon>
        <taxon>Methanobacteriota</taxon>
        <taxon>Stenosarchaea group</taxon>
        <taxon>Halobacteria</taxon>
        <taxon>Halobacteriales</taxon>
        <taxon>Haloferacaceae</taxon>
        <taxon>Halobaculum</taxon>
    </lineage>
</organism>
<reference evidence="2 3" key="1">
    <citation type="submission" date="2016-11" db="EMBL/GenBank/DDBJ databases">
        <authorList>
            <person name="Jaros S."/>
            <person name="Januszkiewicz K."/>
            <person name="Wedrychowicz H."/>
        </authorList>
    </citation>
    <scope>NUCLEOTIDE SEQUENCE [LARGE SCALE GENOMIC DNA]</scope>
    <source>
        <strain evidence="2 3">DSM 9297</strain>
    </source>
</reference>
<protein>
    <submittedName>
        <fullName evidence="2">Uncharacterized protein</fullName>
    </submittedName>
</protein>
<gene>
    <name evidence="2" type="ORF">SAMN05443636_1375</name>
</gene>
<accession>A0A1M5NWN4</accession>
<evidence type="ECO:0000313" key="2">
    <source>
        <dbReference type="EMBL" id="SHG94004.1"/>
    </source>
</evidence>
<evidence type="ECO:0000313" key="3">
    <source>
        <dbReference type="Proteomes" id="UP000184357"/>
    </source>
</evidence>
<dbReference type="OrthoDB" id="377787at2157"/>